<accession>A0ABQ5SDK8</accession>
<evidence type="ECO:0000259" key="1">
    <source>
        <dbReference type="Pfam" id="PF01738"/>
    </source>
</evidence>
<organism evidence="2 3">
    <name type="scientific">Volvox africanus</name>
    <dbReference type="NCBI Taxonomy" id="51714"/>
    <lineage>
        <taxon>Eukaryota</taxon>
        <taxon>Viridiplantae</taxon>
        <taxon>Chlorophyta</taxon>
        <taxon>core chlorophytes</taxon>
        <taxon>Chlorophyceae</taxon>
        <taxon>CS clade</taxon>
        <taxon>Chlamydomonadales</taxon>
        <taxon>Volvocaceae</taxon>
        <taxon>Volvox</taxon>
    </lineage>
</organism>
<keyword evidence="3" id="KW-1185">Reference proteome</keyword>
<evidence type="ECO:0000313" key="2">
    <source>
        <dbReference type="EMBL" id="GLI68013.1"/>
    </source>
</evidence>
<dbReference type="SUPFAM" id="SSF53474">
    <property type="entry name" value="alpha/beta-Hydrolases"/>
    <property type="match status" value="1"/>
</dbReference>
<dbReference type="Pfam" id="PF01738">
    <property type="entry name" value="DLH"/>
    <property type="match status" value="1"/>
</dbReference>
<protein>
    <recommendedName>
        <fullName evidence="1">Dienelactone hydrolase domain-containing protein</fullName>
    </recommendedName>
</protein>
<reference evidence="2 3" key="1">
    <citation type="journal article" date="2023" name="IScience">
        <title>Expanded male sex-determining region conserved during the evolution of homothallism in the green alga Volvox.</title>
        <authorList>
            <person name="Yamamoto K."/>
            <person name="Matsuzaki R."/>
            <person name="Mahakham W."/>
            <person name="Heman W."/>
            <person name="Sekimoto H."/>
            <person name="Kawachi M."/>
            <person name="Minakuchi Y."/>
            <person name="Toyoda A."/>
            <person name="Nozaki H."/>
        </authorList>
    </citation>
    <scope>NUCLEOTIDE SEQUENCE [LARGE SCALE GENOMIC DNA]</scope>
    <source>
        <strain evidence="2 3">NIES-4468</strain>
    </source>
</reference>
<dbReference type="InterPro" id="IPR002925">
    <property type="entry name" value="Dienelactn_hydro"/>
</dbReference>
<feature type="domain" description="Dienelactone hydrolase" evidence="1">
    <location>
        <begin position="39"/>
        <end position="182"/>
    </location>
</feature>
<name>A0ABQ5SDK8_9CHLO</name>
<dbReference type="PANTHER" id="PTHR17630">
    <property type="entry name" value="DIENELACTONE HYDROLASE"/>
    <property type="match status" value="1"/>
</dbReference>
<dbReference type="InterPro" id="IPR029058">
    <property type="entry name" value="AB_hydrolase_fold"/>
</dbReference>
<dbReference type="Gene3D" id="3.40.50.1820">
    <property type="entry name" value="alpha/beta hydrolase"/>
    <property type="match status" value="1"/>
</dbReference>
<dbReference type="PANTHER" id="PTHR17630:SF44">
    <property type="entry name" value="PROTEIN AIM2"/>
    <property type="match status" value="1"/>
</dbReference>
<comment type="caution">
    <text evidence="2">The sequence shown here is derived from an EMBL/GenBank/DDBJ whole genome shotgun (WGS) entry which is preliminary data.</text>
</comment>
<proteinExistence type="predicted"/>
<dbReference type="EMBL" id="BSDZ01000079">
    <property type="protein sequence ID" value="GLI68013.1"/>
    <property type="molecule type" value="Genomic_DNA"/>
</dbReference>
<gene>
    <name evidence="2" type="ORF">VaNZ11_012336</name>
</gene>
<dbReference type="Proteomes" id="UP001165090">
    <property type="component" value="Unassembled WGS sequence"/>
</dbReference>
<sequence>MASEACCAAGKPVQLDYEPRGKLEKIGDLPIYVSGSGNRGVVLIPDIFGFGEKHVFQVCDRFADAGLNVCAIDPFGGQPWTLAKFPPKPEDDFMGWLGRVGSWEKLEPAIKAAVERLRAEGATKFGCVGFCWGVSIALRAGQDPTFSGVGGAHPALFGKDAELAEKVSCPVVLLPAKGDASYEVFQKTLGSRPYVVCGLGLCLHESSSRRRAKVPAALQEAWTCPNSAGRGARRVLPHNRLQFPFAWLCRRSRIVLIVYHQYLHQHQDSFIHPSPLPQLTATSAIISRQQVRVPAIR</sequence>
<evidence type="ECO:0000313" key="3">
    <source>
        <dbReference type="Proteomes" id="UP001165090"/>
    </source>
</evidence>